<protein>
    <submittedName>
        <fullName evidence="1">Uncharacterized protein</fullName>
    </submittedName>
</protein>
<dbReference type="PATRIC" id="fig|1240687.3.peg.4489"/>
<name>M6EWL9_9LEPT</name>
<proteinExistence type="predicted"/>
<dbReference type="Proteomes" id="UP000011980">
    <property type="component" value="Unassembled WGS sequence"/>
</dbReference>
<gene>
    <name evidence="1" type="ORF">LEP1GSC008_0635</name>
</gene>
<dbReference type="EMBL" id="ANCE01000211">
    <property type="protein sequence ID" value="EMK20460.1"/>
    <property type="molecule type" value="Genomic_DNA"/>
</dbReference>
<comment type="caution">
    <text evidence="1">The sequence shown here is derived from an EMBL/GenBank/DDBJ whole genome shotgun (WGS) entry which is preliminary data.</text>
</comment>
<reference evidence="1 2" key="1">
    <citation type="submission" date="2013-01" db="EMBL/GenBank/DDBJ databases">
        <authorList>
            <person name="Harkins D.M."/>
            <person name="Durkin A.S."/>
            <person name="Brinkac L.M."/>
            <person name="Haft D.H."/>
            <person name="Selengut J.D."/>
            <person name="Sanka R."/>
            <person name="DePew J."/>
            <person name="Purushe J."/>
            <person name="Galloway R.L."/>
            <person name="Vinetz J.M."/>
            <person name="Sutton G.G."/>
            <person name="Nierman W.C."/>
            <person name="Fouts D.E."/>
        </authorList>
    </citation>
    <scope>NUCLEOTIDE SEQUENCE [LARGE SCALE GENOMIC DNA]</scope>
    <source>
        <strain evidence="1 2">Nikolaevo</strain>
    </source>
</reference>
<accession>M6EWL9</accession>
<dbReference type="AlphaFoldDB" id="M6EWL9"/>
<evidence type="ECO:0000313" key="2">
    <source>
        <dbReference type="Proteomes" id="UP000011980"/>
    </source>
</evidence>
<organism evidence="1 2">
    <name type="scientific">Leptospira kirschneri serovar Bulgarica str. Nikolaevo</name>
    <dbReference type="NCBI Taxonomy" id="1240687"/>
    <lineage>
        <taxon>Bacteria</taxon>
        <taxon>Pseudomonadati</taxon>
        <taxon>Spirochaetota</taxon>
        <taxon>Spirochaetia</taxon>
        <taxon>Leptospirales</taxon>
        <taxon>Leptospiraceae</taxon>
        <taxon>Leptospira</taxon>
    </lineage>
</organism>
<evidence type="ECO:0000313" key="1">
    <source>
        <dbReference type="EMBL" id="EMK20460.1"/>
    </source>
</evidence>
<sequence length="51" mass="6163">MKLENSIRSFYSFNNVNKDYLDVWKKYRERSILQRCGSFQEIASNSELLIK</sequence>